<proteinExistence type="predicted"/>
<evidence type="ECO:0000313" key="1">
    <source>
        <dbReference type="EMBL" id="TQS82985.1"/>
    </source>
</evidence>
<gene>
    <name evidence="1" type="ORF">A3207_03330</name>
</gene>
<dbReference type="AlphaFoldDB" id="A0A8J8PDK2"/>
<sequence length="463" mass="52850">MRINGLNKSDSEILAAVLDCIPVETDDNGIEFLKKDTAGSSEFDGEGLFKRTFSQMTSSKIKMKTATAYKLMSLMGDTGESKNSIIRKMLSPAIEAKIEAYSPMISPDKLEILKFVLNEWTKTTSNADSDYPEACRAKVAPMPVMKITLDENNVPDEYILCTREFIKCLFQLNNIINNRPKYSQETIDEYWDEISPDSGIFSSELCPYLKKLSIQLFNPCYSFSIKRVDDVLYDQVAEMLLLESRKGNIMNCTVRVYGASAEDETSMQEIKSIESEILEGTIIPQDVSPEGLAHIQKLLKTINKLNIDMKFPSDDFLCFLNFDVTLDDESFMIDGVEVKEDNKEKISEIIRIRLIELSQKICCNAHIRSEEETCKRIQEILNISEEDLDEEVISELMELNCISDLYRSINSYCTAVCNEIVRYVLGMREMSFTIPNILLTILNCILLEKSADEILSEYMRYEL</sequence>
<evidence type="ECO:0000313" key="2">
    <source>
        <dbReference type="Proteomes" id="UP000752814"/>
    </source>
</evidence>
<dbReference type="EMBL" id="LVVT01000014">
    <property type="protein sequence ID" value="TQS82985.1"/>
    <property type="molecule type" value="Genomic_DNA"/>
</dbReference>
<dbReference type="RefSeq" id="WP_400258294.1">
    <property type="nucleotide sequence ID" value="NZ_CAYBCA010000019.1"/>
</dbReference>
<name>A0A8J8PDK2_9ARCH</name>
<accession>A0A8J8PDK2</accession>
<protein>
    <submittedName>
        <fullName evidence="1">Uncharacterized protein</fullName>
    </submittedName>
</protein>
<reference evidence="1" key="1">
    <citation type="submission" date="2016-03" db="EMBL/GenBank/DDBJ databases">
        <authorList>
            <person name="Borrel G."/>
            <person name="Mccann A."/>
            <person name="O'Toole P.W."/>
        </authorList>
    </citation>
    <scope>NUCLEOTIDE SEQUENCE</scope>
    <source>
        <strain evidence="1">183</strain>
    </source>
</reference>
<dbReference type="Proteomes" id="UP000752814">
    <property type="component" value="Unassembled WGS sequence"/>
</dbReference>
<organism evidence="1 2">
    <name type="scientific">Candidatus Methanomassiliicoccus intestinalis</name>
    <dbReference type="NCBI Taxonomy" id="1406512"/>
    <lineage>
        <taxon>Archaea</taxon>
        <taxon>Methanobacteriati</taxon>
        <taxon>Thermoplasmatota</taxon>
        <taxon>Thermoplasmata</taxon>
        <taxon>Methanomassiliicoccales</taxon>
        <taxon>Methanomassiliicoccaceae</taxon>
        <taxon>Methanomassiliicoccus</taxon>
    </lineage>
</organism>
<comment type="caution">
    <text evidence="1">The sequence shown here is derived from an EMBL/GenBank/DDBJ whole genome shotgun (WGS) entry which is preliminary data.</text>
</comment>